<dbReference type="InterPro" id="IPR050121">
    <property type="entry name" value="Cytochrome_P450_monoxygenase"/>
</dbReference>
<dbReference type="GO" id="GO:0020037">
    <property type="term" value="F:heme binding"/>
    <property type="evidence" value="ECO:0007669"/>
    <property type="project" value="InterPro"/>
</dbReference>
<comment type="cofactor">
    <cofactor evidence="1 5">
        <name>heme</name>
        <dbReference type="ChEBI" id="CHEBI:30413"/>
    </cofactor>
</comment>
<dbReference type="Pfam" id="PF00067">
    <property type="entry name" value="p450"/>
    <property type="match status" value="1"/>
</dbReference>
<protein>
    <submittedName>
        <fullName evidence="7">Cytochrome P450</fullName>
    </submittedName>
</protein>
<dbReference type="GO" id="GO:0016705">
    <property type="term" value="F:oxidoreductase activity, acting on paired donors, with incorporation or reduction of molecular oxygen"/>
    <property type="evidence" value="ECO:0007669"/>
    <property type="project" value="InterPro"/>
</dbReference>
<evidence type="ECO:0000313" key="8">
    <source>
        <dbReference type="Proteomes" id="UP000070054"/>
    </source>
</evidence>
<accession>A0A135U7E3</accession>
<dbReference type="InterPro" id="IPR017972">
    <property type="entry name" value="Cyt_P450_CS"/>
</dbReference>
<evidence type="ECO:0000313" key="7">
    <source>
        <dbReference type="EMBL" id="KXH56293.1"/>
    </source>
</evidence>
<proteinExistence type="inferred from homology"/>
<dbReference type="GO" id="GO:0005506">
    <property type="term" value="F:iron ion binding"/>
    <property type="evidence" value="ECO:0007669"/>
    <property type="project" value="InterPro"/>
</dbReference>
<reference evidence="7 8" key="1">
    <citation type="submission" date="2014-02" db="EMBL/GenBank/DDBJ databases">
        <title>The genome sequence of Colletotrichum nymphaeae SA-01.</title>
        <authorList>
            <person name="Baroncelli R."/>
            <person name="Thon M.R."/>
        </authorList>
    </citation>
    <scope>NUCLEOTIDE SEQUENCE [LARGE SCALE GENOMIC DNA]</scope>
    <source>
        <strain evidence="7 8">SA-01</strain>
    </source>
</reference>
<evidence type="ECO:0000256" key="1">
    <source>
        <dbReference type="ARBA" id="ARBA00001971"/>
    </source>
</evidence>
<comment type="caution">
    <text evidence="7">The sequence shown here is derived from an EMBL/GenBank/DDBJ whole genome shotgun (WGS) entry which is preliminary data.</text>
</comment>
<keyword evidence="3 5" id="KW-0479">Metal-binding</keyword>
<dbReference type="PROSITE" id="PS00086">
    <property type="entry name" value="CYTOCHROME_P450"/>
    <property type="match status" value="1"/>
</dbReference>
<dbReference type="SUPFAM" id="SSF48264">
    <property type="entry name" value="Cytochrome P450"/>
    <property type="match status" value="1"/>
</dbReference>
<dbReference type="EMBL" id="JEMN01000791">
    <property type="protein sequence ID" value="KXH56293.1"/>
    <property type="molecule type" value="Genomic_DNA"/>
</dbReference>
<dbReference type="AlphaFoldDB" id="A0A135U7E3"/>
<dbReference type="PANTHER" id="PTHR24305">
    <property type="entry name" value="CYTOCHROME P450"/>
    <property type="match status" value="1"/>
</dbReference>
<evidence type="ECO:0000256" key="3">
    <source>
        <dbReference type="ARBA" id="ARBA00022723"/>
    </source>
</evidence>
<dbReference type="Gene3D" id="1.10.630.10">
    <property type="entry name" value="Cytochrome P450"/>
    <property type="match status" value="1"/>
</dbReference>
<dbReference type="GO" id="GO:0004497">
    <property type="term" value="F:monooxygenase activity"/>
    <property type="evidence" value="ECO:0007669"/>
    <property type="project" value="UniProtKB-KW"/>
</dbReference>
<feature type="binding site" description="axial binding residue" evidence="5">
    <location>
        <position position="454"/>
    </location>
    <ligand>
        <name>heme</name>
        <dbReference type="ChEBI" id="CHEBI:30413"/>
    </ligand>
    <ligandPart>
        <name>Fe</name>
        <dbReference type="ChEBI" id="CHEBI:18248"/>
    </ligandPart>
</feature>
<comment type="similarity">
    <text evidence="6">Belongs to the cytochrome P450 family.</text>
</comment>
<dbReference type="InterPro" id="IPR001128">
    <property type="entry name" value="Cyt_P450"/>
</dbReference>
<organism evidence="7 8">
    <name type="scientific">Colletotrichum nymphaeae SA-01</name>
    <dbReference type="NCBI Taxonomy" id="1460502"/>
    <lineage>
        <taxon>Eukaryota</taxon>
        <taxon>Fungi</taxon>
        <taxon>Dikarya</taxon>
        <taxon>Ascomycota</taxon>
        <taxon>Pezizomycotina</taxon>
        <taxon>Sordariomycetes</taxon>
        <taxon>Hypocreomycetidae</taxon>
        <taxon>Glomerellales</taxon>
        <taxon>Glomerellaceae</taxon>
        <taxon>Colletotrichum</taxon>
        <taxon>Colletotrichum acutatum species complex</taxon>
    </lineage>
</organism>
<dbReference type="CDD" id="cd11058">
    <property type="entry name" value="CYP60B-like"/>
    <property type="match status" value="1"/>
</dbReference>
<dbReference type="Proteomes" id="UP000070054">
    <property type="component" value="Unassembled WGS sequence"/>
</dbReference>
<dbReference type="PANTHER" id="PTHR24305:SF161">
    <property type="entry name" value="P450, PUTATIVE (EUROFUNG)-RELATED"/>
    <property type="match status" value="1"/>
</dbReference>
<evidence type="ECO:0000256" key="5">
    <source>
        <dbReference type="PIRSR" id="PIRSR602401-1"/>
    </source>
</evidence>
<dbReference type="PRINTS" id="PR00385">
    <property type="entry name" value="P450"/>
</dbReference>
<evidence type="ECO:0000256" key="4">
    <source>
        <dbReference type="ARBA" id="ARBA00023004"/>
    </source>
</evidence>
<dbReference type="OrthoDB" id="1470350at2759"/>
<keyword evidence="6" id="KW-0560">Oxidoreductase</keyword>
<keyword evidence="2 5" id="KW-0349">Heme</keyword>
<dbReference type="InterPro" id="IPR036396">
    <property type="entry name" value="Cyt_P450_sf"/>
</dbReference>
<gene>
    <name evidence="7" type="ORF">CNYM01_00173</name>
</gene>
<keyword evidence="8" id="KW-1185">Reference proteome</keyword>
<dbReference type="PRINTS" id="PR00463">
    <property type="entry name" value="EP450I"/>
</dbReference>
<dbReference type="InterPro" id="IPR002401">
    <property type="entry name" value="Cyt_P450_E_grp-I"/>
</dbReference>
<keyword evidence="4 5" id="KW-0408">Iron</keyword>
<sequence>MLDLEFLGTGWATRDNATIAFGCIIAYSVIRTIYLVWFHPLAKYPGPKIAAVSNVWYGYQWLSGRYPWAMQRAFKDYGDVVRIAPNELVFITPKAYTDIYTSSINGRPGFVKSDMLDTGDKYEGLASERDIDKHRAARKQLAPAFSPRSLKQYEPIIHADVDEFVEVLKNSPATGAGVDIAPWFERATCDLGGSITLGHNFRNIQSGKLYLVLCQNHPILESLLRIGHWATFRNVMRRFPLLYPLAYVFLPPKVAFSYFRAHSTSKKLIRTRVEERHDRKDLDYMTQFLKNEEALPPDGFLVSQAGHLILDHYESSSVLTAGMCFLTTNDEVMKKLQNELRTTFKSYEDITEDKLQDLPWLNATIEEVIRLHTNVPYGLPRISPGHTVDGNYVAKGVVVSSCAYATTHSEKYFSKPYEFKPQRWLPKDHAEYDHVFDGDDRAAFRPFSAGSRNCLGQAMAYLVLRIMLAKLCWKFQWELLNKNEMDWDRDLRLYIVWQKPKVHVRITPFERKV</sequence>
<evidence type="ECO:0000256" key="2">
    <source>
        <dbReference type="ARBA" id="ARBA00022617"/>
    </source>
</evidence>
<evidence type="ECO:0000256" key="6">
    <source>
        <dbReference type="RuleBase" id="RU000461"/>
    </source>
</evidence>
<name>A0A135U7E3_9PEZI</name>
<keyword evidence="6" id="KW-0503">Monooxygenase</keyword>